<keyword evidence="1" id="KW-1133">Transmembrane helix</keyword>
<dbReference type="InterPro" id="IPR010718">
    <property type="entry name" value="DUF1294"/>
</dbReference>
<dbReference type="EMBL" id="CP052766">
    <property type="protein sequence ID" value="QJR80689.1"/>
    <property type="molecule type" value="Genomic_DNA"/>
</dbReference>
<gene>
    <name evidence="2" type="ORF">CA267_007800</name>
</gene>
<dbReference type="Proteomes" id="UP000219285">
    <property type="component" value="Chromosome"/>
</dbReference>
<evidence type="ECO:0000256" key="1">
    <source>
        <dbReference type="SAM" id="Phobius"/>
    </source>
</evidence>
<keyword evidence="1" id="KW-0472">Membrane</keyword>
<sequence length="135" mass="15377">MSKHSGSITLGRKQKTRLGGVLLPLLLLIVLALPALFGWLPMPIPLTYGVMSIVTFMVYWKDKAAARKDASRTPEHTLHLLALLCGWPGALMAQQLLRHKTQKQPFRFFFWLTVLLNSVVLIWLVYTLTFRYNGI</sequence>
<feature type="transmembrane region" description="Helical" evidence="1">
    <location>
        <begin position="109"/>
        <end position="129"/>
    </location>
</feature>
<evidence type="ECO:0000313" key="3">
    <source>
        <dbReference type="Proteomes" id="UP000219285"/>
    </source>
</evidence>
<accession>A0A6M4MCB5</accession>
<dbReference type="AlphaFoldDB" id="A0A6M4MCB5"/>
<dbReference type="RefSeq" id="WP_075608010.1">
    <property type="nucleotide sequence ID" value="NZ_CP052766.1"/>
</dbReference>
<evidence type="ECO:0000313" key="2">
    <source>
        <dbReference type="EMBL" id="QJR80689.1"/>
    </source>
</evidence>
<feature type="transmembrane region" description="Helical" evidence="1">
    <location>
        <begin position="21"/>
        <end position="37"/>
    </location>
</feature>
<reference evidence="3" key="1">
    <citation type="submission" date="2014-12" db="EMBL/GenBank/DDBJ databases">
        <title>Complete genome sequence of a multi-drug resistant Klebsiella pneumoniae.</title>
        <authorList>
            <person name="Hua X."/>
            <person name="Chen Q."/>
            <person name="Li X."/>
            <person name="Feng Y."/>
            <person name="Ruan Z."/>
            <person name="Yu Y."/>
        </authorList>
    </citation>
    <scope>NUCLEOTIDE SEQUENCE [LARGE SCALE GENOMIC DNA]</scope>
    <source>
        <strain evidence="3">5.12</strain>
    </source>
</reference>
<reference evidence="2 3" key="2">
    <citation type="submission" date="2020-04" db="EMBL/GenBank/DDBJ databases">
        <title>Complete genome sequence of Alteromonas pelagimontana 5.12T.</title>
        <authorList>
            <person name="Sinha R.K."/>
            <person name="Krishnan K.P."/>
            <person name="Kurian J.P."/>
        </authorList>
    </citation>
    <scope>NUCLEOTIDE SEQUENCE [LARGE SCALE GENOMIC DNA]</scope>
    <source>
        <strain evidence="2 3">5.12</strain>
    </source>
</reference>
<dbReference type="Pfam" id="PF06961">
    <property type="entry name" value="DUF1294"/>
    <property type="match status" value="1"/>
</dbReference>
<dbReference type="KEGG" id="apel:CA267_007800"/>
<organism evidence="2 3">
    <name type="scientific">Alteromonas pelagimontana</name>
    <dbReference type="NCBI Taxonomy" id="1858656"/>
    <lineage>
        <taxon>Bacteria</taxon>
        <taxon>Pseudomonadati</taxon>
        <taxon>Pseudomonadota</taxon>
        <taxon>Gammaproteobacteria</taxon>
        <taxon>Alteromonadales</taxon>
        <taxon>Alteromonadaceae</taxon>
        <taxon>Alteromonas/Salinimonas group</taxon>
        <taxon>Alteromonas</taxon>
    </lineage>
</organism>
<keyword evidence="3" id="KW-1185">Reference proteome</keyword>
<keyword evidence="1" id="KW-0812">Transmembrane</keyword>
<feature type="transmembrane region" description="Helical" evidence="1">
    <location>
        <begin position="43"/>
        <end position="60"/>
    </location>
</feature>
<protein>
    <submittedName>
        <fullName evidence="2">DUF1294 domain-containing protein</fullName>
    </submittedName>
</protein>
<name>A0A6M4MCB5_9ALTE</name>
<proteinExistence type="predicted"/>
<dbReference type="OrthoDB" id="72963at2"/>